<name>A0A2U1BIX0_9FIRM</name>
<organism evidence="1 2">
    <name type="scientific">Intestinimonas butyriciproducens</name>
    <dbReference type="NCBI Taxonomy" id="1297617"/>
    <lineage>
        <taxon>Bacteria</taxon>
        <taxon>Bacillati</taxon>
        <taxon>Bacillota</taxon>
        <taxon>Clostridia</taxon>
        <taxon>Eubacteriales</taxon>
        <taxon>Intestinimonas</taxon>
    </lineage>
</organism>
<dbReference type="RefSeq" id="WP_129868778.1">
    <property type="nucleotide sequence ID" value="NZ_CP011524.1"/>
</dbReference>
<reference evidence="1 2" key="1">
    <citation type="submission" date="2018-04" db="EMBL/GenBank/DDBJ databases">
        <title>Genomic Encyclopedia of Type Strains, Phase IV (KMG-IV): sequencing the most valuable type-strain genomes for metagenomic binning, comparative biology and taxonomic classification.</title>
        <authorList>
            <person name="Goeker M."/>
        </authorList>
    </citation>
    <scope>NUCLEOTIDE SEQUENCE [LARGE SCALE GENOMIC DNA]</scope>
    <source>
        <strain evidence="1 2">DSM 26588</strain>
    </source>
</reference>
<dbReference type="OrthoDB" id="266913at2"/>
<protein>
    <submittedName>
        <fullName evidence="1">Uncharacterized protein</fullName>
    </submittedName>
</protein>
<evidence type="ECO:0000313" key="1">
    <source>
        <dbReference type="EMBL" id="PVY48563.1"/>
    </source>
</evidence>
<comment type="caution">
    <text evidence="1">The sequence shown here is derived from an EMBL/GenBank/DDBJ whole genome shotgun (WGS) entry which is preliminary data.</text>
</comment>
<dbReference type="Proteomes" id="UP000245778">
    <property type="component" value="Unassembled WGS sequence"/>
</dbReference>
<dbReference type="GeneID" id="93228376"/>
<accession>A0A2U1BIX0</accession>
<sequence length="366" mass="41820">MDPDGSVIRVDKGDSQYHYFEISSDGWLEKECGDTYFSRNMMQAVLPMPRKNGDLNLIFKYCRIPAGSRNVFLAYLVSCFIDIIHPCLVLQGAAGSSKSTVSTLLKMLIDPCKNNAPCIFPQNEFELKDIYTHMYLAAYDNLDRLNKKQSDMMCSIVTGTQIIKRKLFTDSESCVYNLRQPVILNGISGIVTKEDLLDRSIIINLPSISPEERKSEKALIRDFQSDLPVILGGIFDVLSKTLKIYKEDSIGDAPRLIDFYEYGYYICEAMETGRGKRFCEEYRQMTETRDTNVFALYDNPLYNIIDGFLEENRNHWEGTMSDLWSELWKMDDEFGVGGVPAAPNHLSRILTLMKASLQKEGIYISY</sequence>
<gene>
    <name evidence="1" type="ORF">C7373_10670</name>
</gene>
<proteinExistence type="predicted"/>
<dbReference type="EMBL" id="QEKK01000006">
    <property type="protein sequence ID" value="PVY48563.1"/>
    <property type="molecule type" value="Genomic_DNA"/>
</dbReference>
<evidence type="ECO:0000313" key="2">
    <source>
        <dbReference type="Proteomes" id="UP000245778"/>
    </source>
</evidence>
<dbReference type="AlphaFoldDB" id="A0A2U1BIX0"/>